<organism evidence="2">
    <name type="scientific">bioreactor metagenome</name>
    <dbReference type="NCBI Taxonomy" id="1076179"/>
    <lineage>
        <taxon>unclassified sequences</taxon>
        <taxon>metagenomes</taxon>
        <taxon>ecological metagenomes</taxon>
    </lineage>
</organism>
<protein>
    <submittedName>
        <fullName evidence="2">Stage III sporulation protein AE</fullName>
    </submittedName>
</protein>
<gene>
    <name evidence="2" type="primary">spoIIIAE_8</name>
    <name evidence="2" type="ORF">SDC9_172243</name>
</gene>
<keyword evidence="1" id="KW-1133">Transmembrane helix</keyword>
<feature type="transmembrane region" description="Helical" evidence="1">
    <location>
        <begin position="189"/>
        <end position="210"/>
    </location>
</feature>
<feature type="transmembrane region" description="Helical" evidence="1">
    <location>
        <begin position="25"/>
        <end position="51"/>
    </location>
</feature>
<dbReference type="InterPro" id="IPR014194">
    <property type="entry name" value="Spore_III_AE"/>
</dbReference>
<sequence>MLLTLLTALGGSASAGIFQPAMALLSGTVSTVVCGVVLPIILAMGMLAVISNMTDRTQLSQLYGLGKTTSKWILGFTFTMFFALMSLQGITAASFDGISVRTAKFMIDKFVPIVGKMVSDTVDTVLGCTLIIKNALGISAIMITLMVIIAPMLRIAASIFVYRIGAALIEPVADKKLTQMISMMADVSTYLFVAMISVGAMLIISIGLIMSAGNANIMIR</sequence>
<dbReference type="EMBL" id="VSSQ01073822">
    <property type="protein sequence ID" value="MPN24838.1"/>
    <property type="molecule type" value="Genomic_DNA"/>
</dbReference>
<evidence type="ECO:0000256" key="1">
    <source>
        <dbReference type="SAM" id="Phobius"/>
    </source>
</evidence>
<accession>A0A645GD59</accession>
<name>A0A645GD59_9ZZZZ</name>
<proteinExistence type="predicted"/>
<feature type="transmembrane region" description="Helical" evidence="1">
    <location>
        <begin position="144"/>
        <end position="169"/>
    </location>
</feature>
<keyword evidence="1" id="KW-0812">Transmembrane</keyword>
<reference evidence="2" key="1">
    <citation type="submission" date="2019-08" db="EMBL/GenBank/DDBJ databases">
        <authorList>
            <person name="Kucharzyk K."/>
            <person name="Murdoch R.W."/>
            <person name="Higgins S."/>
            <person name="Loffler F."/>
        </authorList>
    </citation>
    <scope>NUCLEOTIDE SEQUENCE</scope>
</reference>
<comment type="caution">
    <text evidence="2">The sequence shown here is derived from an EMBL/GenBank/DDBJ whole genome shotgun (WGS) entry which is preliminary data.</text>
</comment>
<dbReference type="AlphaFoldDB" id="A0A645GD59"/>
<evidence type="ECO:0000313" key="2">
    <source>
        <dbReference type="EMBL" id="MPN24838.1"/>
    </source>
</evidence>
<keyword evidence="1" id="KW-0472">Membrane</keyword>
<feature type="transmembrane region" description="Helical" evidence="1">
    <location>
        <begin position="72"/>
        <end position="93"/>
    </location>
</feature>
<dbReference type="Pfam" id="PF09546">
    <property type="entry name" value="Spore_III_AE"/>
    <property type="match status" value="1"/>
</dbReference>